<dbReference type="UniPathway" id="UPA00109">
    <property type="reaction ID" value="UER00183"/>
</dbReference>
<dbReference type="Pfam" id="PF00274">
    <property type="entry name" value="Glycolytic"/>
    <property type="match status" value="1"/>
</dbReference>
<sequence>MHKPYILAIGDIVTDAFIKLKEDEAQVDEDEHGNKHLILPFGTKPPYDHVDIVQAVGPSPNAAVSFARLGAHSGLMAYMGDDLPGKDMLSYLGEENVDTSTMSVTEGMKSNYWYVLRYGAERTILVKQEAYDYKWQEPAQVPDWIYLSALDGASWNLHAELLAYLRKHPETKLVFQPGTFHFKWGAEKLAEVYARSYMVCMNKEEAADVTGRELDDLEALFDGLHNLGSEVVVITDGPKGSYASDGKKIISIPNYPDPKPPVDRTGAGDAFASTITTALAQGESLETALTWAPINSMNVCQHLGAQAGLLSKDAILDLLANAPDDYKPSLISGTHEPSLEDVAQKLLENPKGIFAADESGGSIAKRFVQYGVEDSEEMRRQYRQLFFTTPDIEHGLSGAILFDETARQKADDGTPFPELLASRGIIPGIKVDKGIVPLPGFEGEGVTSGLDGLPDRLAEYHSMGLRFAKWRAAFTVTDTLPSDAAIAANVHALARYALDCQQAGIVPIVEPEIVHDGNFTIERAREVSARVLDALFEELALLGVNRQAAILKTSMVLAGAQVEQSTPAEVAAATIDIFAHHVPHDLAGIVFLSGGQTPEQATANLQAITNLGEQTWPITFSFSRALQEPVLETWGGQRENTAHAQQTFATLVQANSNATVRQAS</sequence>
<name>A0A857MNT0_9BACT</name>
<reference evidence="8" key="1">
    <citation type="journal article" date="2021" name="Nat. Microbiol.">
        <title>Cocultivation of an ultrasmall environmental parasitic bacterium with lytic ability against bacteria associated with wastewater foams.</title>
        <authorList>
            <person name="Batinovic S."/>
            <person name="Rose J.J.A."/>
            <person name="Ratcliffe J."/>
            <person name="Seviour R.J."/>
            <person name="Petrovski S."/>
        </authorList>
    </citation>
    <scope>NUCLEOTIDE SEQUENCE</scope>
    <source>
        <strain evidence="8">JR1</strain>
    </source>
</reference>
<evidence type="ECO:0000256" key="4">
    <source>
        <dbReference type="ARBA" id="ARBA00023152"/>
    </source>
</evidence>
<evidence type="ECO:0000256" key="3">
    <source>
        <dbReference type="ARBA" id="ARBA00013068"/>
    </source>
</evidence>
<keyword evidence="9" id="KW-1185">Reference proteome</keyword>
<evidence type="ECO:0000256" key="6">
    <source>
        <dbReference type="ARBA" id="ARBA00029799"/>
    </source>
</evidence>
<dbReference type="EC" id="4.1.2.13" evidence="3"/>
<feature type="domain" description="Carbohydrate kinase PfkB" evidence="7">
    <location>
        <begin position="60"/>
        <end position="308"/>
    </location>
</feature>
<keyword evidence="5" id="KW-0456">Lyase</keyword>
<comment type="similarity">
    <text evidence="2">Belongs to the class I fructose-bisphosphate aldolase family.</text>
</comment>
<dbReference type="Proteomes" id="UP001059824">
    <property type="component" value="Chromosome"/>
</dbReference>
<dbReference type="InterPro" id="IPR013785">
    <property type="entry name" value="Aldolase_TIM"/>
</dbReference>
<dbReference type="EMBL" id="CP045921">
    <property type="protein sequence ID" value="QHN42909.1"/>
    <property type="molecule type" value="Genomic_DNA"/>
</dbReference>
<evidence type="ECO:0000313" key="9">
    <source>
        <dbReference type="Proteomes" id="UP001059824"/>
    </source>
</evidence>
<dbReference type="GO" id="GO:0004332">
    <property type="term" value="F:fructose-bisphosphate aldolase activity"/>
    <property type="evidence" value="ECO:0007669"/>
    <property type="project" value="UniProtKB-EC"/>
</dbReference>
<dbReference type="AlphaFoldDB" id="A0A857MNT0"/>
<evidence type="ECO:0000259" key="7">
    <source>
        <dbReference type="Pfam" id="PF00294"/>
    </source>
</evidence>
<keyword evidence="4" id="KW-0324">Glycolysis</keyword>
<proteinExistence type="inferred from homology"/>
<protein>
    <recommendedName>
        <fullName evidence="3">fructose-bisphosphate aldolase</fullName>
        <ecNumber evidence="3">4.1.2.13</ecNumber>
    </recommendedName>
    <alternativeName>
        <fullName evidence="6">Fructose-bisphosphate aldolase class I</fullName>
    </alternativeName>
</protein>
<dbReference type="SUPFAM" id="SSF53613">
    <property type="entry name" value="Ribokinase-like"/>
    <property type="match status" value="1"/>
</dbReference>
<dbReference type="Pfam" id="PF00294">
    <property type="entry name" value="PfkB"/>
    <property type="match status" value="1"/>
</dbReference>
<evidence type="ECO:0000256" key="5">
    <source>
        <dbReference type="ARBA" id="ARBA00023239"/>
    </source>
</evidence>
<dbReference type="Gene3D" id="3.20.20.70">
    <property type="entry name" value="Aldolase class I"/>
    <property type="match status" value="1"/>
</dbReference>
<dbReference type="KEGG" id="mama:GII36_03530"/>
<evidence type="ECO:0000256" key="2">
    <source>
        <dbReference type="ARBA" id="ARBA00010387"/>
    </source>
</evidence>
<dbReference type="InterPro" id="IPR000741">
    <property type="entry name" value="FBA_I"/>
</dbReference>
<dbReference type="GO" id="GO:0006096">
    <property type="term" value="P:glycolytic process"/>
    <property type="evidence" value="ECO:0007669"/>
    <property type="project" value="UniProtKB-UniPathway"/>
</dbReference>
<accession>A0A857MNT0</accession>
<dbReference type="InterPro" id="IPR029056">
    <property type="entry name" value="Ribokinase-like"/>
</dbReference>
<evidence type="ECO:0000256" key="1">
    <source>
        <dbReference type="ARBA" id="ARBA00004714"/>
    </source>
</evidence>
<dbReference type="SUPFAM" id="SSF51569">
    <property type="entry name" value="Aldolase"/>
    <property type="match status" value="1"/>
</dbReference>
<evidence type="ECO:0000313" key="8">
    <source>
        <dbReference type="EMBL" id="QHN42909.1"/>
    </source>
</evidence>
<dbReference type="Gene3D" id="3.40.1190.20">
    <property type="match status" value="1"/>
</dbReference>
<dbReference type="PANTHER" id="PTHR11627">
    <property type="entry name" value="FRUCTOSE-BISPHOSPHATE ALDOLASE"/>
    <property type="match status" value="1"/>
</dbReference>
<gene>
    <name evidence="8" type="ORF">GII36_03530</name>
</gene>
<comment type="pathway">
    <text evidence="1">Carbohydrate degradation; glycolysis; D-glyceraldehyde 3-phosphate and glycerone phosphate from D-glucose: step 4/4.</text>
</comment>
<dbReference type="RefSeq" id="WP_260762530.1">
    <property type="nucleotide sequence ID" value="NZ_CP045921.1"/>
</dbReference>
<dbReference type="NCBIfam" id="NF033379">
    <property type="entry name" value="FrucBisAld_I"/>
    <property type="match status" value="1"/>
</dbReference>
<dbReference type="InterPro" id="IPR011611">
    <property type="entry name" value="PfkB_dom"/>
</dbReference>
<organism evidence="8 9">
    <name type="scientific">Candidatus Mycosynbacter amalyticus</name>
    <dbReference type="NCBI Taxonomy" id="2665156"/>
    <lineage>
        <taxon>Bacteria</taxon>
        <taxon>Candidatus Saccharimonadota</taxon>
        <taxon>Candidatus Saccharimonadota incertae sedis</taxon>
        <taxon>Candidatus Mycosynbacter</taxon>
    </lineage>
</organism>